<evidence type="ECO:0000256" key="1">
    <source>
        <dbReference type="SAM" id="MobiDB-lite"/>
    </source>
</evidence>
<accession>A0A0C9V1K5</accession>
<keyword evidence="3" id="KW-1185">Reference proteome</keyword>
<dbReference type="HOGENOM" id="CLU_1959869_0_0_1"/>
<organism evidence="2 3">
    <name type="scientific">Hydnomerulius pinastri MD-312</name>
    <dbReference type="NCBI Taxonomy" id="994086"/>
    <lineage>
        <taxon>Eukaryota</taxon>
        <taxon>Fungi</taxon>
        <taxon>Dikarya</taxon>
        <taxon>Basidiomycota</taxon>
        <taxon>Agaricomycotina</taxon>
        <taxon>Agaricomycetes</taxon>
        <taxon>Agaricomycetidae</taxon>
        <taxon>Boletales</taxon>
        <taxon>Boletales incertae sedis</taxon>
        <taxon>Leucogyrophana</taxon>
    </lineage>
</organism>
<protein>
    <submittedName>
        <fullName evidence="2">Unplaced genomic scaffold scaffold_62, whole genome shotgun sequence</fullName>
    </submittedName>
</protein>
<reference evidence="2 3" key="1">
    <citation type="submission" date="2014-04" db="EMBL/GenBank/DDBJ databases">
        <title>Evolutionary Origins and Diversification of the Mycorrhizal Mutualists.</title>
        <authorList>
            <consortium name="DOE Joint Genome Institute"/>
            <consortium name="Mycorrhizal Genomics Consortium"/>
            <person name="Kohler A."/>
            <person name="Kuo A."/>
            <person name="Nagy L.G."/>
            <person name="Floudas D."/>
            <person name="Copeland A."/>
            <person name="Barry K.W."/>
            <person name="Cichocki N."/>
            <person name="Veneault-Fourrey C."/>
            <person name="LaButti K."/>
            <person name="Lindquist E.A."/>
            <person name="Lipzen A."/>
            <person name="Lundell T."/>
            <person name="Morin E."/>
            <person name="Murat C."/>
            <person name="Riley R."/>
            <person name="Ohm R."/>
            <person name="Sun H."/>
            <person name="Tunlid A."/>
            <person name="Henrissat B."/>
            <person name="Grigoriev I.V."/>
            <person name="Hibbett D.S."/>
            <person name="Martin F."/>
        </authorList>
    </citation>
    <scope>NUCLEOTIDE SEQUENCE [LARGE SCALE GENOMIC DNA]</scope>
    <source>
        <strain evidence="2 3">MD-312</strain>
    </source>
</reference>
<dbReference type="Proteomes" id="UP000053820">
    <property type="component" value="Unassembled WGS sequence"/>
</dbReference>
<evidence type="ECO:0000313" key="2">
    <source>
        <dbReference type="EMBL" id="KIJ59129.1"/>
    </source>
</evidence>
<dbReference type="AlphaFoldDB" id="A0A0C9V1K5"/>
<gene>
    <name evidence="2" type="ORF">HYDPIDRAFT_170953</name>
</gene>
<sequence>MPGGGGGGGDSGGGGGGGGDLQSVVGLEREMVEAGDEVVDVEDCQVVVDYALADVQPVVHVEESGEEAKSSASTTREMFNKNGMATSRKRLANTHKGGQVSPNYRITQYWGVQKSELKFSKGWLQTGQ</sequence>
<feature type="region of interest" description="Disordered" evidence="1">
    <location>
        <begin position="1"/>
        <end position="24"/>
    </location>
</feature>
<feature type="compositionally biased region" description="Gly residues" evidence="1">
    <location>
        <begin position="1"/>
        <end position="20"/>
    </location>
</feature>
<dbReference type="EMBL" id="KN839896">
    <property type="protein sequence ID" value="KIJ59129.1"/>
    <property type="molecule type" value="Genomic_DNA"/>
</dbReference>
<proteinExistence type="predicted"/>
<name>A0A0C9V1K5_9AGAM</name>
<evidence type="ECO:0000313" key="3">
    <source>
        <dbReference type="Proteomes" id="UP000053820"/>
    </source>
</evidence>